<dbReference type="GO" id="GO:0004252">
    <property type="term" value="F:serine-type endopeptidase activity"/>
    <property type="evidence" value="ECO:0007669"/>
    <property type="project" value="InterPro"/>
</dbReference>
<dbReference type="InterPro" id="IPR018114">
    <property type="entry name" value="TRYPSIN_HIS"/>
</dbReference>
<dbReference type="GO" id="GO:0005576">
    <property type="term" value="C:extracellular region"/>
    <property type="evidence" value="ECO:0007669"/>
    <property type="project" value="InterPro"/>
</dbReference>
<dbReference type="AlphaFoldDB" id="A0A8J2JLN0"/>
<gene>
    <name evidence="4" type="ORF">AFUS01_LOCUS669</name>
</gene>
<dbReference type="SMART" id="SM01361">
    <property type="entry name" value="A2M_recep"/>
    <property type="match status" value="1"/>
</dbReference>
<dbReference type="OrthoDB" id="5565075at2759"/>
<name>A0A8J2JLN0_9HEXA</name>
<dbReference type="PANTHER" id="PTHR24252">
    <property type="entry name" value="ACROSIN-RELATED"/>
    <property type="match status" value="1"/>
</dbReference>
<feature type="disulfide bond" evidence="2">
    <location>
        <begin position="416"/>
        <end position="431"/>
    </location>
</feature>
<evidence type="ECO:0000256" key="1">
    <source>
        <dbReference type="ARBA" id="ARBA00023157"/>
    </source>
</evidence>
<dbReference type="SMART" id="SM00192">
    <property type="entry name" value="LDLa"/>
    <property type="match status" value="1"/>
</dbReference>
<dbReference type="EMBL" id="CAJVCH010003487">
    <property type="protein sequence ID" value="CAG7648907.1"/>
    <property type="molecule type" value="Genomic_DNA"/>
</dbReference>
<dbReference type="Proteomes" id="UP000708208">
    <property type="component" value="Unassembled WGS sequence"/>
</dbReference>
<feature type="disulfide bond" evidence="2">
    <location>
        <begin position="404"/>
        <end position="422"/>
    </location>
</feature>
<accession>A0A8J2JLN0</accession>
<feature type="disulfide bond" evidence="2">
    <location>
        <begin position="397"/>
        <end position="409"/>
    </location>
</feature>
<organism evidence="4 5">
    <name type="scientific">Allacma fusca</name>
    <dbReference type="NCBI Taxonomy" id="39272"/>
    <lineage>
        <taxon>Eukaryota</taxon>
        <taxon>Metazoa</taxon>
        <taxon>Ecdysozoa</taxon>
        <taxon>Arthropoda</taxon>
        <taxon>Hexapoda</taxon>
        <taxon>Collembola</taxon>
        <taxon>Symphypleona</taxon>
        <taxon>Sminthuridae</taxon>
        <taxon>Allacma</taxon>
    </lineage>
</organism>
<evidence type="ECO:0000313" key="4">
    <source>
        <dbReference type="EMBL" id="CAG7648907.1"/>
    </source>
</evidence>
<dbReference type="InterPro" id="IPR009048">
    <property type="entry name" value="A-macroglobulin_rcpt-bd"/>
</dbReference>
<dbReference type="PROSITE" id="PS50240">
    <property type="entry name" value="TRYPSIN_DOM"/>
    <property type="match status" value="1"/>
</dbReference>
<dbReference type="InterPro" id="IPR001254">
    <property type="entry name" value="Trypsin_dom"/>
</dbReference>
<dbReference type="SMART" id="SM00020">
    <property type="entry name" value="Tryp_SPc"/>
    <property type="match status" value="1"/>
</dbReference>
<comment type="caution">
    <text evidence="4">The sequence shown here is derived from an EMBL/GenBank/DDBJ whole genome shotgun (WGS) entry which is preliminary data.</text>
</comment>
<dbReference type="InterPro" id="IPR023415">
    <property type="entry name" value="LDLR_class-A_CS"/>
</dbReference>
<dbReference type="CDD" id="cd00190">
    <property type="entry name" value="Tryp_SPc"/>
    <property type="match status" value="1"/>
</dbReference>
<evidence type="ECO:0000259" key="3">
    <source>
        <dbReference type="PROSITE" id="PS50240"/>
    </source>
</evidence>
<proteinExistence type="predicted"/>
<dbReference type="PROSITE" id="PS50068">
    <property type="entry name" value="LDLRA_2"/>
    <property type="match status" value="1"/>
</dbReference>
<dbReference type="PANTHER" id="PTHR24252:SF7">
    <property type="entry name" value="HYALIN"/>
    <property type="match status" value="1"/>
</dbReference>
<keyword evidence="5" id="KW-1185">Reference proteome</keyword>
<keyword evidence="1 2" id="KW-1015">Disulfide bond</keyword>
<sequence>MKSVGSSKFELRVCAQYQGQGRTNMAIMEINAPSGYIFDSNFPASNYKRHELTNKNTKLDFYFDFISSSNRTCVDVSVHRLVKVGKVAPAAVRIYDYYDNRKSALKFYDAPVINYCDICRETSNCSLFNCVVSTISMALQSGETDAGVEEFSYEVFLQSNTGEKPFCTGIILTAYLVLTAAHCFKWETNKTLNSRSYKNVRIVTGGRVFSDHSGATQILELASEPTLHEEYEVDTHHNDIALLHLRIPITFTSYITSALIPDLDMAQNLSENAQVNNWGYVPEENNTSPDDFRQVNRVIFPDTECSRLWTPEYYHEGMMCASGGKIESCASDILGPLTCVHKSNPNKKYACGILSFGYGVRIENIEDCDKPTIYTHLPYHYKWILQKSCNLRNKHPCPIGYFNCCNKLCVSKEVRCDGFNDCGDNSDEEHCSQESNYEQMIGCSIQGQCSERFFV</sequence>
<evidence type="ECO:0000313" key="5">
    <source>
        <dbReference type="Proteomes" id="UP000708208"/>
    </source>
</evidence>
<dbReference type="Pfam" id="PF00089">
    <property type="entry name" value="Trypsin"/>
    <property type="match status" value="1"/>
</dbReference>
<dbReference type="GO" id="GO:0006508">
    <property type="term" value="P:proteolysis"/>
    <property type="evidence" value="ECO:0007669"/>
    <property type="project" value="InterPro"/>
</dbReference>
<evidence type="ECO:0000256" key="2">
    <source>
        <dbReference type="PROSITE-ProRule" id="PRU00124"/>
    </source>
</evidence>
<dbReference type="Pfam" id="PF00057">
    <property type="entry name" value="Ldl_recept_a"/>
    <property type="match status" value="1"/>
</dbReference>
<dbReference type="CDD" id="cd00112">
    <property type="entry name" value="LDLa"/>
    <property type="match status" value="1"/>
</dbReference>
<dbReference type="Pfam" id="PF07677">
    <property type="entry name" value="A2M_recep"/>
    <property type="match status" value="1"/>
</dbReference>
<feature type="domain" description="Peptidase S1" evidence="3">
    <location>
        <begin position="139"/>
        <end position="389"/>
    </location>
</feature>
<dbReference type="InterPro" id="IPR002172">
    <property type="entry name" value="LDrepeatLR_classA_rpt"/>
</dbReference>
<dbReference type="PROSITE" id="PS01209">
    <property type="entry name" value="LDLRA_1"/>
    <property type="match status" value="1"/>
</dbReference>
<reference evidence="4" key="1">
    <citation type="submission" date="2021-06" db="EMBL/GenBank/DDBJ databases">
        <authorList>
            <person name="Hodson N. C."/>
            <person name="Mongue J. A."/>
            <person name="Jaron S. K."/>
        </authorList>
    </citation>
    <scope>NUCLEOTIDE SEQUENCE</scope>
</reference>
<protein>
    <recommendedName>
        <fullName evidence="3">Peptidase S1 domain-containing protein</fullName>
    </recommendedName>
</protein>
<dbReference type="PROSITE" id="PS00134">
    <property type="entry name" value="TRYPSIN_HIS"/>
    <property type="match status" value="1"/>
</dbReference>